<name>A0ABQ5FJU1_9ASTR</name>
<dbReference type="EMBL" id="BQNB010017459">
    <property type="protein sequence ID" value="GJT63419.1"/>
    <property type="molecule type" value="Genomic_DNA"/>
</dbReference>
<reference evidence="2" key="1">
    <citation type="journal article" date="2022" name="Int. J. Mol. Sci.">
        <title>Draft Genome of Tanacetum Coccineum: Genomic Comparison of Closely Related Tanacetum-Family Plants.</title>
        <authorList>
            <person name="Yamashiro T."/>
            <person name="Shiraishi A."/>
            <person name="Nakayama K."/>
            <person name="Satake H."/>
        </authorList>
    </citation>
    <scope>NUCLEOTIDE SEQUENCE</scope>
</reference>
<feature type="coiled-coil region" evidence="1">
    <location>
        <begin position="302"/>
        <end position="352"/>
    </location>
</feature>
<accession>A0ABQ5FJU1</accession>
<proteinExistence type="predicted"/>
<keyword evidence="1" id="KW-0175">Coiled coil</keyword>
<reference evidence="2" key="2">
    <citation type="submission" date="2022-01" db="EMBL/GenBank/DDBJ databases">
        <authorList>
            <person name="Yamashiro T."/>
            <person name="Shiraishi A."/>
            <person name="Satake H."/>
            <person name="Nakayama K."/>
        </authorList>
    </citation>
    <scope>NUCLEOTIDE SEQUENCE</scope>
</reference>
<organism evidence="2 3">
    <name type="scientific">Tanacetum coccineum</name>
    <dbReference type="NCBI Taxonomy" id="301880"/>
    <lineage>
        <taxon>Eukaryota</taxon>
        <taxon>Viridiplantae</taxon>
        <taxon>Streptophyta</taxon>
        <taxon>Embryophyta</taxon>
        <taxon>Tracheophyta</taxon>
        <taxon>Spermatophyta</taxon>
        <taxon>Magnoliopsida</taxon>
        <taxon>eudicotyledons</taxon>
        <taxon>Gunneridae</taxon>
        <taxon>Pentapetalae</taxon>
        <taxon>asterids</taxon>
        <taxon>campanulids</taxon>
        <taxon>Asterales</taxon>
        <taxon>Asteraceae</taxon>
        <taxon>Asteroideae</taxon>
        <taxon>Anthemideae</taxon>
        <taxon>Anthemidinae</taxon>
        <taxon>Tanacetum</taxon>
    </lineage>
</organism>
<protein>
    <submittedName>
        <fullName evidence="2">Uncharacterized protein</fullName>
    </submittedName>
</protein>
<keyword evidence="3" id="KW-1185">Reference proteome</keyword>
<evidence type="ECO:0000256" key="1">
    <source>
        <dbReference type="SAM" id="Coils"/>
    </source>
</evidence>
<gene>
    <name evidence="2" type="ORF">Tco_1006952</name>
</gene>
<evidence type="ECO:0000313" key="3">
    <source>
        <dbReference type="Proteomes" id="UP001151760"/>
    </source>
</evidence>
<evidence type="ECO:0000313" key="2">
    <source>
        <dbReference type="EMBL" id="GJT63419.1"/>
    </source>
</evidence>
<dbReference type="Proteomes" id="UP001151760">
    <property type="component" value="Unassembled WGS sequence"/>
</dbReference>
<sequence length="372" mass="43248">MKKARESKPKLYDVPDSDETLELSEKSRSKMLLKEQDPLFVKHKINTKPINYDILNNDYYKRFVRQTDLYCEHAYWKATSVPALDPSHSSTTVIVEVPKELPTVKRTTATAITEGTWGFEHTKACFRDEIIPFIKNLKDIFNNFNRYLVEELADVQKVFYQMEQAVEQHRLESRTFEVKMNQVLSENERLLAQAIDKDIVKTVVNLSVNASGETVTECQKCLELETELVKKKDFVDKETYDKLCKCFTTLEKHCITLEADSQLNQEIFQQENSVLNQNAPSFTQLFELSELKAQSQAKDTVIVKLKEQIKSLKGNVEDSSVKMDMDEIETLNIELEHRVTKLVAENEHLKQTYKQLYDSIKPKRVQSKEQCE</sequence>
<comment type="caution">
    <text evidence="2">The sequence shown here is derived from an EMBL/GenBank/DDBJ whole genome shotgun (WGS) entry which is preliminary data.</text>
</comment>